<feature type="region of interest" description="Disordered" evidence="1">
    <location>
        <begin position="2237"/>
        <end position="2289"/>
    </location>
</feature>
<evidence type="ECO:0000256" key="1">
    <source>
        <dbReference type="SAM" id="MobiDB-lite"/>
    </source>
</evidence>
<organism evidence="2 3">
    <name type="scientific">Sphaeroforma arctica JP610</name>
    <dbReference type="NCBI Taxonomy" id="667725"/>
    <lineage>
        <taxon>Eukaryota</taxon>
        <taxon>Ichthyosporea</taxon>
        <taxon>Ichthyophonida</taxon>
        <taxon>Sphaeroforma</taxon>
    </lineage>
</organism>
<reference evidence="2 3" key="1">
    <citation type="submission" date="2011-02" db="EMBL/GenBank/DDBJ databases">
        <title>The Genome Sequence of Sphaeroforma arctica JP610.</title>
        <authorList>
            <consortium name="The Broad Institute Genome Sequencing Platform"/>
            <person name="Russ C."/>
            <person name="Cuomo C."/>
            <person name="Young S.K."/>
            <person name="Zeng Q."/>
            <person name="Gargeya S."/>
            <person name="Alvarado L."/>
            <person name="Berlin A."/>
            <person name="Chapman S.B."/>
            <person name="Chen Z."/>
            <person name="Freedman E."/>
            <person name="Gellesch M."/>
            <person name="Goldberg J."/>
            <person name="Griggs A."/>
            <person name="Gujja S."/>
            <person name="Heilman E."/>
            <person name="Heiman D."/>
            <person name="Howarth C."/>
            <person name="Mehta T."/>
            <person name="Neiman D."/>
            <person name="Pearson M."/>
            <person name="Roberts A."/>
            <person name="Saif S."/>
            <person name="Shea T."/>
            <person name="Shenoy N."/>
            <person name="Sisk P."/>
            <person name="Stolte C."/>
            <person name="Sykes S."/>
            <person name="White J."/>
            <person name="Yandava C."/>
            <person name="Burger G."/>
            <person name="Gray M.W."/>
            <person name="Holland P.W.H."/>
            <person name="King N."/>
            <person name="Lang F.B.F."/>
            <person name="Roger A.J."/>
            <person name="Ruiz-Trillo I."/>
            <person name="Haas B."/>
            <person name="Nusbaum C."/>
            <person name="Birren B."/>
        </authorList>
    </citation>
    <scope>NUCLEOTIDE SEQUENCE [LARGE SCALE GENOMIC DNA]</scope>
    <source>
        <strain evidence="2 3">JP610</strain>
    </source>
</reference>
<feature type="compositionally biased region" description="Polar residues" evidence="1">
    <location>
        <begin position="2306"/>
        <end position="2315"/>
    </location>
</feature>
<dbReference type="GeneID" id="25907053"/>
<evidence type="ECO:0000313" key="3">
    <source>
        <dbReference type="Proteomes" id="UP000054560"/>
    </source>
</evidence>
<feature type="compositionally biased region" description="Basic and acidic residues" evidence="1">
    <location>
        <begin position="2059"/>
        <end position="2073"/>
    </location>
</feature>
<feature type="region of interest" description="Disordered" evidence="1">
    <location>
        <begin position="1655"/>
        <end position="1698"/>
    </location>
</feature>
<feature type="region of interest" description="Disordered" evidence="1">
    <location>
        <begin position="2306"/>
        <end position="2420"/>
    </location>
</feature>
<feature type="compositionally biased region" description="Polar residues" evidence="1">
    <location>
        <begin position="2407"/>
        <end position="2418"/>
    </location>
</feature>
<feature type="compositionally biased region" description="Basic and acidic residues" evidence="1">
    <location>
        <begin position="1671"/>
        <end position="1684"/>
    </location>
</feature>
<feature type="compositionally biased region" description="Polar residues" evidence="1">
    <location>
        <begin position="2099"/>
        <end position="2110"/>
    </location>
</feature>
<name>A0A0L0FWX3_9EUKA</name>
<proteinExistence type="predicted"/>
<keyword evidence="3" id="KW-1185">Reference proteome</keyword>
<feature type="compositionally biased region" description="Acidic residues" evidence="1">
    <location>
        <begin position="2119"/>
        <end position="2128"/>
    </location>
</feature>
<accession>A0A0L0FWX3</accession>
<dbReference type="EMBL" id="KQ242067">
    <property type="protein sequence ID" value="KNC81124.1"/>
    <property type="molecule type" value="Genomic_DNA"/>
</dbReference>
<sequence length="2467" mass="254047">MTKTFNTEKSMDSLYTISVSDVDSNTSVDVHRNMDTQSSAEQCGNRELGGKVGTVVHTYMPIRTDIATPNALHDSCTVMDTVIMTHMHTDGDDAATLAATQGAKGKSVETCALKLTPTTTSPATDDTVVASSKHADGDEKCSVMGSEENVDELAHTQHLTRESMCVDSSSTDAIDEIFAVFENRAVAATNTIATTVATPIDCGVEHVELIVSPKLSVNQRIGLCETKFEGDRVEGIIVNEEEAIQTEPALNNTLTADTRKCVRDIVVEHTIPVNSEGNRADGGTVSGGEDSHVERTLDYTETAGTRTCVCDTVVVLTIPVNSEGDRADGCTVNVGVNTHGHQTEKSLDSAEILGTGACMRDGAAEHTALVKSDGCRADKGTVFGAQTALGTTDTVVCRDSASCIFETTGPADGAIIAQEVAANSSGTPDTDDTGISAVSTNTVVQAVVTGSGCITGIHNTVVDVGISPSIVGDADIVSDPAIPTDSKVTSTVFDNSNVAFATADNAAIAVPVDTEVTAVIADMAATADTTVVAVPVKSAISPETVPVESQISPVSADMNPTFNSSTAAVPVDTKVTAMVADIADMADSVAVAVPVESQISHVSADMNPTFNSSTAAVPVDTKVTAMVADIADMADSVAVAVPVESQISPVSADMNSADSPATTTVPVDTEVTAVVADIADMADSVAVAVPVESQISPVSADMNPTAKSSTAAVPVDTEVTAGVADIAAMADTGAVAVPVESETNPARTDMNPTANSATAALPVDTEVIAVAADIVTVADSAVIAVSIDTKDISVVADMNTVPVPGIGVTAMGADMIAASNTTAVTAPVDTQITIVGTDMIAMTDTFGANGVAKGGTSVDPVEAVLVSGTSVGMISSDFVTTTTGSGLPTLRGGTYDAAATVETAVSAVAVGTESSAELSGTDNIMGSAVGTDKADSALSIDADTAGGSVKASVVDVKVLKNDTAVSAGIGVTGDTALVAHTDENDTTGMAYSAKGTADTLIDSVAAEQHACPCTAEYTHPVDTVSSVSTANATASGVKAGTIGTNNAIAEDVAVEAVSIADTTTIASTVDTVHIVAAAYIYSTADDADADGLINSVAIGKTVEPSTVIVDAAAIGVPANPVVVAGTVDTVHTALVADTGSATAVVNDGDVINSVVTAETEVKTISELVVDCTDDSNIDTGMLHSVRTVRAAVCGSPVDSVEANALANTVVATRTNKDSKANETAAIDRADDAMVEAGIIDAVQVTAAADTGTTAEVDDVGDIIDTDVNAKMDGISGADTSAGIDGTIHTIIIDGTADTVVKAEAISTLAVNDTTADAAGNRIAAATAGNSVSDVTTNGTAIISIVKTIDIALTADSNSIGVVAGTNEITDAVVNASHDETIDTGVSAVHGKPANTATMVDYDTNAVSSGSVSGSAGNDDANVSVNISQTVSTTTAARTGDNAATIDIVNINLTKSTISAEPVADITPSIVAKTITSSTTDGTLTSDTADTIPPSALVETNATDDMSDTPGTVNTIISAQGGTTVAISATADSETVATADSVETTDITGTVDTVIDARANETVAIATNAKTEAVAIDANAESESVGVNSDIDCARAVDTADITATSDSEIGIIAATANPESVGIDSDILIIDDSTDADNTDIAADTGGLVITADTATTALPGTEETEQTEALGRDGAEAHGNKDESAEEETEGSAERDNIREAERGAKQTMDAKVASNVSIEVAHECAADSGPMVATATSNQDYRNAEDSSLMVADPITDSGQAALQGNKHSATADINTSGITSRTDAYSSDKRICTSIDTDTESAAVVTRTYAQFASIRSELEHVRQQATLAAQERNQLRLLVGTLAHELEALREAVHGDVRMYGKLNKGILGANMNSVAAQEASDGNTETQPGVGRFEDRLVSTDRIPTCAESIIDKPESNTFQPKRVTGNRKRKATLSTEPATKRRSVSNDTHMGSESCAVSYKRGSELQPQIPPPTRTSGQITQCGLGAIQVHMEGHTHVMAEDTGEHNKTTADTANTLMTVKMRKRLARGGACKRLPGVVYDGDEVEDTETASTARKDRQVHRREEKGHRSGKHTHNPSARKSGHSAKVKRSRRGNSSTKAVQRSMQTRKRDASNESDEEEGESMVDVADMDSIPAEPQSSSRQKKNSRSRGGSGAKKGRKGKGSAHELVPERQGLPKTLQTTLSRGEVIDDSESGDESRSQEVPLAARRKKTIVHFGWPDVPAYEALKSKGRTVRGVSRNPSESVGANGGGRESRAGEEARWHSFEGKEGRRTADTVRDAPTHYHGRAPSVVEKMLLKETVTTESNSTEAGSAGTEVGDMSEVERSDMELSIGRGTGKTTSTRVRASRRLRGDGDEDMTHNKNFAFRTPPKVSKRKHSKNDHGTRGNTRNTHSADRGARSKISFTNDLSSEGDTNVKAAYANRENVCPASDRKKRKISKVNTLLERDSAPRVLKSVGQRFNV</sequence>
<feature type="compositionally biased region" description="Basic residues" evidence="1">
    <location>
        <begin position="2086"/>
        <end position="2098"/>
    </location>
</feature>
<protein>
    <submittedName>
        <fullName evidence="2">Uncharacterized protein</fullName>
    </submittedName>
</protein>
<feature type="compositionally biased region" description="Basic and acidic residues" evidence="1">
    <location>
        <begin position="2355"/>
        <end position="2365"/>
    </location>
</feature>
<dbReference type="RefSeq" id="XP_014155026.1">
    <property type="nucleotide sequence ID" value="XM_014299551.1"/>
</dbReference>
<gene>
    <name evidence="2" type="ORF">SARC_06549</name>
</gene>
<feature type="region of interest" description="Disordered" evidence="1">
    <location>
        <begin position="1921"/>
        <end position="1957"/>
    </location>
</feature>
<feature type="compositionally biased region" description="Basic and acidic residues" evidence="1">
    <location>
        <begin position="2257"/>
        <end position="2287"/>
    </location>
</feature>
<dbReference type="Proteomes" id="UP000054560">
    <property type="component" value="Unassembled WGS sequence"/>
</dbReference>
<feature type="region of interest" description="Disordered" evidence="1">
    <location>
        <begin position="2049"/>
        <end position="2215"/>
    </location>
</feature>
<evidence type="ECO:0000313" key="2">
    <source>
        <dbReference type="EMBL" id="KNC81124.1"/>
    </source>
</evidence>